<gene>
    <name evidence="7" type="ORF">Aru02nite_41580</name>
</gene>
<dbReference type="SUPFAM" id="SSF103473">
    <property type="entry name" value="MFS general substrate transporter"/>
    <property type="match status" value="1"/>
</dbReference>
<keyword evidence="4 6" id="KW-1133">Transmembrane helix</keyword>
<comment type="subcellular location">
    <subcellularLocation>
        <location evidence="1">Cell membrane</location>
        <topology evidence="1">Multi-pass membrane protein</topology>
    </subcellularLocation>
</comment>
<keyword evidence="2" id="KW-1003">Cell membrane</keyword>
<dbReference type="PANTHER" id="PTHR23513">
    <property type="entry name" value="INTEGRAL MEMBRANE EFFLUX PROTEIN-RELATED"/>
    <property type="match status" value="1"/>
</dbReference>
<evidence type="ECO:0000256" key="3">
    <source>
        <dbReference type="ARBA" id="ARBA00022692"/>
    </source>
</evidence>
<dbReference type="InterPro" id="IPR011701">
    <property type="entry name" value="MFS"/>
</dbReference>
<dbReference type="AlphaFoldDB" id="A0A8J3JAR4"/>
<keyword evidence="8" id="KW-1185">Reference proteome</keyword>
<evidence type="ECO:0000313" key="8">
    <source>
        <dbReference type="Proteomes" id="UP000612808"/>
    </source>
</evidence>
<keyword evidence="3 6" id="KW-0812">Transmembrane</keyword>
<dbReference type="RefSeq" id="WP_203660100.1">
    <property type="nucleotide sequence ID" value="NZ_BAAAZM010000007.1"/>
</dbReference>
<evidence type="ECO:0000256" key="5">
    <source>
        <dbReference type="ARBA" id="ARBA00023136"/>
    </source>
</evidence>
<dbReference type="CDD" id="cd06173">
    <property type="entry name" value="MFS_MefA_like"/>
    <property type="match status" value="1"/>
</dbReference>
<feature type="transmembrane region" description="Helical" evidence="6">
    <location>
        <begin position="110"/>
        <end position="127"/>
    </location>
</feature>
<dbReference type="PANTHER" id="PTHR23513:SF17">
    <property type="entry name" value="MEMBRANE PROTEIN"/>
    <property type="match status" value="1"/>
</dbReference>
<accession>A0A8J3JAR4</accession>
<evidence type="ECO:0000256" key="2">
    <source>
        <dbReference type="ARBA" id="ARBA00022475"/>
    </source>
</evidence>
<evidence type="ECO:0000256" key="6">
    <source>
        <dbReference type="SAM" id="Phobius"/>
    </source>
</evidence>
<dbReference type="EMBL" id="BOMB01000023">
    <property type="protein sequence ID" value="GID13269.1"/>
    <property type="molecule type" value="Genomic_DNA"/>
</dbReference>
<proteinExistence type="predicted"/>
<dbReference type="GO" id="GO:0005886">
    <property type="term" value="C:plasma membrane"/>
    <property type="evidence" value="ECO:0007669"/>
    <property type="project" value="UniProtKB-SubCell"/>
</dbReference>
<dbReference type="Gene3D" id="1.20.1250.20">
    <property type="entry name" value="MFS general substrate transporter like domains"/>
    <property type="match status" value="1"/>
</dbReference>
<feature type="transmembrane region" description="Helical" evidence="6">
    <location>
        <begin position="254"/>
        <end position="271"/>
    </location>
</feature>
<evidence type="ECO:0000256" key="4">
    <source>
        <dbReference type="ARBA" id="ARBA00022989"/>
    </source>
</evidence>
<dbReference type="Proteomes" id="UP000612808">
    <property type="component" value="Unassembled WGS sequence"/>
</dbReference>
<feature type="transmembrane region" description="Helical" evidence="6">
    <location>
        <begin position="148"/>
        <end position="172"/>
    </location>
</feature>
<feature type="transmembrane region" description="Helical" evidence="6">
    <location>
        <begin position="20"/>
        <end position="43"/>
    </location>
</feature>
<keyword evidence="5 6" id="KW-0472">Membrane</keyword>
<feature type="transmembrane region" description="Helical" evidence="6">
    <location>
        <begin position="277"/>
        <end position="301"/>
    </location>
</feature>
<name>A0A8J3JAR4_9ACTN</name>
<organism evidence="7 8">
    <name type="scientific">Actinocatenispora rupis</name>
    <dbReference type="NCBI Taxonomy" id="519421"/>
    <lineage>
        <taxon>Bacteria</taxon>
        <taxon>Bacillati</taxon>
        <taxon>Actinomycetota</taxon>
        <taxon>Actinomycetes</taxon>
        <taxon>Micromonosporales</taxon>
        <taxon>Micromonosporaceae</taxon>
        <taxon>Actinocatenispora</taxon>
    </lineage>
</organism>
<comment type="caution">
    <text evidence="7">The sequence shown here is derived from an EMBL/GenBank/DDBJ whole genome shotgun (WGS) entry which is preliminary data.</text>
</comment>
<dbReference type="InterPro" id="IPR036259">
    <property type="entry name" value="MFS_trans_sf"/>
</dbReference>
<reference evidence="7" key="1">
    <citation type="submission" date="2021-01" db="EMBL/GenBank/DDBJ databases">
        <title>Whole genome shotgun sequence of Actinocatenispora rupis NBRC 107355.</title>
        <authorList>
            <person name="Komaki H."/>
            <person name="Tamura T."/>
        </authorList>
    </citation>
    <scope>NUCLEOTIDE SEQUENCE</scope>
    <source>
        <strain evidence="7">NBRC 107355</strain>
    </source>
</reference>
<dbReference type="GO" id="GO:0022857">
    <property type="term" value="F:transmembrane transporter activity"/>
    <property type="evidence" value="ECO:0007669"/>
    <property type="project" value="InterPro"/>
</dbReference>
<dbReference type="Pfam" id="PF07690">
    <property type="entry name" value="MFS_1"/>
    <property type="match status" value="1"/>
</dbReference>
<feature type="transmembrane region" description="Helical" evidence="6">
    <location>
        <begin position="401"/>
        <end position="422"/>
    </location>
</feature>
<feature type="transmembrane region" description="Helical" evidence="6">
    <location>
        <begin position="178"/>
        <end position="201"/>
    </location>
</feature>
<protein>
    <submittedName>
        <fullName evidence="7">MFS transporter</fullName>
    </submittedName>
</protein>
<evidence type="ECO:0000313" key="7">
    <source>
        <dbReference type="EMBL" id="GID13269.1"/>
    </source>
</evidence>
<evidence type="ECO:0000256" key="1">
    <source>
        <dbReference type="ARBA" id="ARBA00004651"/>
    </source>
</evidence>
<sequence>MSGKRNVRTLLASRGFRRLLAARLTSQFSDGLFSGALAGSILFNPDRQANPVAIATGFAVLLLPYSVLGPFVGVFLDRWPRRNVLVYANLVRTLLALPAAALLATRHDGVAFILLALLVIGINRFILAGHSAALPHVVDGQRLITANALAPTLGTVCTSLALGVSALVQFAVLTGPHAYGALACAAGVGFLIAGLLARAYFRVPELGPDASTRRGGSVPAELVIVARGMVAGARHLLARPNAATVLAAQSAYRVLYGVLTVAALLLYRNYFAAGAHFTHSIVGLAQVVVAGGAGSFVGAMVTPPGVRRFGGRAWVTLLLTAAGVLVVLLGAPFAQPLLVLAVFAINIASQGTKIVVDTTLQRECTDEFRGRVFSVNDTTYNVCYVLGLFVAALVLPADGHSLVMVFVIGLGYAAVGLGYRVLSGALAHRDPATTGTPSVHSGES</sequence>
<feature type="transmembrane region" description="Helical" evidence="6">
    <location>
        <begin position="49"/>
        <end position="72"/>
    </location>
</feature>
<feature type="transmembrane region" description="Helical" evidence="6">
    <location>
        <begin position="377"/>
        <end position="395"/>
    </location>
</feature>